<organism evidence="2 3">
    <name type="scientific">Meira miltonrushii</name>
    <dbReference type="NCBI Taxonomy" id="1280837"/>
    <lineage>
        <taxon>Eukaryota</taxon>
        <taxon>Fungi</taxon>
        <taxon>Dikarya</taxon>
        <taxon>Basidiomycota</taxon>
        <taxon>Ustilaginomycotina</taxon>
        <taxon>Exobasidiomycetes</taxon>
        <taxon>Exobasidiales</taxon>
        <taxon>Brachybasidiaceae</taxon>
        <taxon>Meira</taxon>
    </lineage>
</organism>
<name>A0A316VEL7_9BASI</name>
<dbReference type="InParanoid" id="A0A316VEL7"/>
<protein>
    <submittedName>
        <fullName evidence="2">Uncharacterized protein</fullName>
    </submittedName>
</protein>
<sequence length="384" mass="43671">MGSTQREEMVPAPPPYMEQSSRSFAPPPFPPPLTNNANGQASSSSSQPVQNGDKKTPFQDGYAAAPPDLTQAPPTYEPFSFEDEYAAFSRSTAERGAPRWHSAPVYNVYHDQKNAQLSFHIALPSTLPPCACGTNFHCDCGRRRPSIWETTNKRSLFSSSSSKIELQRISNFNHKAYLALSASRTSKGSSSYKISNDRDQKLTDLIQTDNHQRMFEFIDGQRLSWIRFGSRLELHNAARQPFAIFHTNVVPARLELTAFPWARMPSDELECDYKGCSMKPLYGFVFRCFDCSERVPEKSEKGNLGGENDENPWIETFDICEAHLMDECANHPPNHRFRRLPRPFGEYDDEVYETPLLHVRDLQAQRLSQEIVMMTLACMLLEKQ</sequence>
<evidence type="ECO:0000313" key="3">
    <source>
        <dbReference type="Proteomes" id="UP000245771"/>
    </source>
</evidence>
<keyword evidence="3" id="KW-1185">Reference proteome</keyword>
<dbReference type="EMBL" id="KZ819603">
    <property type="protein sequence ID" value="PWN35528.1"/>
    <property type="molecule type" value="Genomic_DNA"/>
</dbReference>
<dbReference type="AlphaFoldDB" id="A0A316VEL7"/>
<dbReference type="OrthoDB" id="10284614at2759"/>
<accession>A0A316VEL7</accession>
<reference evidence="2 3" key="1">
    <citation type="journal article" date="2018" name="Mol. Biol. Evol.">
        <title>Broad Genomic Sampling Reveals a Smut Pathogenic Ancestry of the Fungal Clade Ustilaginomycotina.</title>
        <authorList>
            <person name="Kijpornyongpan T."/>
            <person name="Mondo S.J."/>
            <person name="Barry K."/>
            <person name="Sandor L."/>
            <person name="Lee J."/>
            <person name="Lipzen A."/>
            <person name="Pangilinan J."/>
            <person name="LaButti K."/>
            <person name="Hainaut M."/>
            <person name="Henrissat B."/>
            <person name="Grigoriev I.V."/>
            <person name="Spatafora J.W."/>
            <person name="Aime M.C."/>
        </authorList>
    </citation>
    <scope>NUCLEOTIDE SEQUENCE [LARGE SCALE GENOMIC DNA]</scope>
    <source>
        <strain evidence="2 3">MCA 3882</strain>
    </source>
</reference>
<gene>
    <name evidence="2" type="ORF">FA14DRAFT_154940</name>
</gene>
<dbReference type="RefSeq" id="XP_025355830.1">
    <property type="nucleotide sequence ID" value="XM_025497724.1"/>
</dbReference>
<evidence type="ECO:0000313" key="2">
    <source>
        <dbReference type="EMBL" id="PWN35528.1"/>
    </source>
</evidence>
<dbReference type="Proteomes" id="UP000245771">
    <property type="component" value="Unassembled WGS sequence"/>
</dbReference>
<feature type="region of interest" description="Disordered" evidence="1">
    <location>
        <begin position="1"/>
        <end position="76"/>
    </location>
</feature>
<evidence type="ECO:0000256" key="1">
    <source>
        <dbReference type="SAM" id="MobiDB-lite"/>
    </source>
</evidence>
<dbReference type="GeneID" id="37019505"/>
<proteinExistence type="predicted"/>